<feature type="repeat" description="Solcar" evidence="9">
    <location>
        <begin position="180"/>
        <end position="271"/>
    </location>
</feature>
<feature type="transmembrane region" description="Helical" evidence="12">
    <location>
        <begin position="182"/>
        <end position="204"/>
    </location>
</feature>
<dbReference type="Gene3D" id="1.50.40.10">
    <property type="entry name" value="Mitochondrial carrier domain"/>
    <property type="match status" value="1"/>
</dbReference>
<evidence type="ECO:0000313" key="14">
    <source>
        <dbReference type="RefSeq" id="XP_023179291.2"/>
    </source>
</evidence>
<feature type="compositionally biased region" description="Basic and acidic residues" evidence="11">
    <location>
        <begin position="18"/>
        <end position="29"/>
    </location>
</feature>
<evidence type="ECO:0000256" key="5">
    <source>
        <dbReference type="ARBA" id="ARBA00022787"/>
    </source>
</evidence>
<keyword evidence="3 9" id="KW-0812">Transmembrane</keyword>
<proteinExistence type="inferred from homology"/>
<protein>
    <submittedName>
        <fullName evidence="14">Mitochondrial carrier homolog 2</fullName>
    </submittedName>
</protein>
<dbReference type="OrthoDB" id="10253709at2759"/>
<keyword evidence="13" id="KW-1185">Reference proteome</keyword>
<evidence type="ECO:0000256" key="4">
    <source>
        <dbReference type="ARBA" id="ARBA00022737"/>
    </source>
</evidence>
<feature type="compositionally biased region" description="Acidic residues" evidence="11">
    <location>
        <begin position="8"/>
        <end position="17"/>
    </location>
</feature>
<evidence type="ECO:0000256" key="12">
    <source>
        <dbReference type="SAM" id="Phobius"/>
    </source>
</evidence>
<evidence type="ECO:0000256" key="9">
    <source>
        <dbReference type="PROSITE-ProRule" id="PRU00282"/>
    </source>
</evidence>
<keyword evidence="5" id="KW-1000">Mitochondrion outer membrane</keyword>
<dbReference type="OMA" id="MPLYNHW"/>
<evidence type="ECO:0000256" key="8">
    <source>
        <dbReference type="ARBA" id="ARBA00023136"/>
    </source>
</evidence>
<dbReference type="InterPro" id="IPR018108">
    <property type="entry name" value="MCP_transmembrane"/>
</dbReference>
<dbReference type="Proteomes" id="UP000504633">
    <property type="component" value="Unplaced"/>
</dbReference>
<dbReference type="PANTHER" id="PTHR10780">
    <property type="entry name" value="MITOCHONDRIAL CARRIER HOMOLOG"/>
    <property type="match status" value="1"/>
</dbReference>
<comment type="subcellular location">
    <subcellularLocation>
        <location evidence="1">Mitochondrion outer membrane</location>
        <topology evidence="1">Multi-pass membrane protein</topology>
    </subcellularLocation>
</comment>
<evidence type="ECO:0000256" key="6">
    <source>
        <dbReference type="ARBA" id="ARBA00022989"/>
    </source>
</evidence>
<keyword evidence="7" id="KW-0496">Mitochondrion</keyword>
<name>A0A6J1MJH1_DROHY</name>
<reference evidence="14" key="1">
    <citation type="submission" date="2025-08" db="UniProtKB">
        <authorList>
            <consortium name="RefSeq"/>
        </authorList>
    </citation>
    <scope>IDENTIFICATION</scope>
    <source>
        <strain evidence="14">15085-1641.00</strain>
        <tissue evidence="14">Whole body</tissue>
    </source>
</reference>
<dbReference type="GeneID" id="111605143"/>
<dbReference type="KEGG" id="dhe:111605143"/>
<evidence type="ECO:0000256" key="7">
    <source>
        <dbReference type="ARBA" id="ARBA00023128"/>
    </source>
</evidence>
<dbReference type="PANTHER" id="PTHR10780:SF18">
    <property type="entry name" value="LD43650P"/>
    <property type="match status" value="1"/>
</dbReference>
<evidence type="ECO:0000256" key="1">
    <source>
        <dbReference type="ARBA" id="ARBA00004374"/>
    </source>
</evidence>
<keyword evidence="6 12" id="KW-1133">Transmembrane helix</keyword>
<dbReference type="Pfam" id="PF00153">
    <property type="entry name" value="Mito_carr"/>
    <property type="match status" value="1"/>
</dbReference>
<evidence type="ECO:0000313" key="13">
    <source>
        <dbReference type="Proteomes" id="UP000504633"/>
    </source>
</evidence>
<dbReference type="AlphaFoldDB" id="A0A6J1MJH1"/>
<dbReference type="PROSITE" id="PS50920">
    <property type="entry name" value="SOLCAR"/>
    <property type="match status" value="1"/>
</dbReference>
<evidence type="ECO:0000256" key="11">
    <source>
        <dbReference type="SAM" id="MobiDB-lite"/>
    </source>
</evidence>
<evidence type="ECO:0000256" key="10">
    <source>
        <dbReference type="RuleBase" id="RU000488"/>
    </source>
</evidence>
<sequence>MQRYCEHDECDSIDDRDDVAHEGSVDPRLDAGGAALDNRQLAVLGAGADEPETEEQQETLPLDVNWIDQELARPHEFWRFLLRMSFGTLMHPYEYAKILMQLGYEPMPAAISTNWLGRTTLYLPSVHQYIRYIKHIDGFSGLYRGLFSRIMSTTCYALFSESLVNMFGVRQLQKRMHPFSEYLWNLVRGGIIVVTGLAISHPFYVISVRQMAQFVGREVVYSSMKGSIEEILAQAGPLGFYAGFVPRLLSDLGILFCTSTLSAIYNQFSVFRSDRWEYNSVLIQFGAVMLFYPLQVVGACMACSGSAVAAGAPPYMPIYDKWIDCLMDLIARGDHYRGAFMFRRTLPKVHAQRAHDPFTRPM</sequence>
<keyword evidence="10" id="KW-0813">Transport</keyword>
<keyword evidence="4" id="KW-0677">Repeat</keyword>
<keyword evidence="8 9" id="KW-0472">Membrane</keyword>
<accession>A0A6J1MJH1</accession>
<evidence type="ECO:0000256" key="3">
    <source>
        <dbReference type="ARBA" id="ARBA00022692"/>
    </source>
</evidence>
<dbReference type="InterPro" id="IPR023395">
    <property type="entry name" value="MCP_dom_sf"/>
</dbReference>
<evidence type="ECO:0000256" key="2">
    <source>
        <dbReference type="ARBA" id="ARBA00006375"/>
    </source>
</evidence>
<dbReference type="SUPFAM" id="SSF103506">
    <property type="entry name" value="Mitochondrial carrier"/>
    <property type="match status" value="1"/>
</dbReference>
<feature type="region of interest" description="Disordered" evidence="11">
    <location>
        <begin position="1"/>
        <end position="31"/>
    </location>
</feature>
<comment type="similarity">
    <text evidence="2 10">Belongs to the mitochondrial carrier (TC 2.A.29) family.</text>
</comment>
<dbReference type="GO" id="GO:0005741">
    <property type="term" value="C:mitochondrial outer membrane"/>
    <property type="evidence" value="ECO:0007669"/>
    <property type="project" value="UniProtKB-SubCell"/>
</dbReference>
<feature type="transmembrane region" description="Helical" evidence="12">
    <location>
        <begin position="244"/>
        <end position="264"/>
    </location>
</feature>
<dbReference type="RefSeq" id="XP_023179291.2">
    <property type="nucleotide sequence ID" value="XM_023323523.2"/>
</dbReference>
<organism evidence="13 14">
    <name type="scientific">Drosophila hydei</name>
    <name type="common">Fruit fly</name>
    <dbReference type="NCBI Taxonomy" id="7224"/>
    <lineage>
        <taxon>Eukaryota</taxon>
        <taxon>Metazoa</taxon>
        <taxon>Ecdysozoa</taxon>
        <taxon>Arthropoda</taxon>
        <taxon>Hexapoda</taxon>
        <taxon>Insecta</taxon>
        <taxon>Pterygota</taxon>
        <taxon>Neoptera</taxon>
        <taxon>Endopterygota</taxon>
        <taxon>Diptera</taxon>
        <taxon>Brachycera</taxon>
        <taxon>Muscomorpha</taxon>
        <taxon>Ephydroidea</taxon>
        <taxon>Drosophilidae</taxon>
        <taxon>Drosophila</taxon>
    </lineage>
</organism>
<gene>
    <name evidence="14" type="primary">LOC111605143</name>
</gene>